<name>A0A9X1P5E2_9HYPH</name>
<reference evidence="4" key="1">
    <citation type="submission" date="2022-01" db="EMBL/GenBank/DDBJ databases">
        <title>Jiella avicenniae sp. nov., a novel endophytic bacterium isolated from bark of Avicennia marina.</title>
        <authorList>
            <person name="Tuo L."/>
        </authorList>
    </citation>
    <scope>NUCLEOTIDE SEQUENCE</scope>
    <source>
        <strain evidence="4">CBK1P-4</strain>
    </source>
</reference>
<proteinExistence type="predicted"/>
<dbReference type="NCBIfam" id="TIGR00254">
    <property type="entry name" value="GGDEF"/>
    <property type="match status" value="1"/>
</dbReference>
<evidence type="ECO:0000259" key="1">
    <source>
        <dbReference type="PROSITE" id="PS50112"/>
    </source>
</evidence>
<protein>
    <submittedName>
        <fullName evidence="4">GGDEF domain-containing protein</fullName>
    </submittedName>
</protein>
<dbReference type="InterPro" id="IPR052155">
    <property type="entry name" value="Biofilm_reg_signaling"/>
</dbReference>
<gene>
    <name evidence="4" type="ORF">LZD57_22840</name>
</gene>
<dbReference type="PROSITE" id="PS50112">
    <property type="entry name" value="PAS"/>
    <property type="match status" value="1"/>
</dbReference>
<dbReference type="SMART" id="SM00267">
    <property type="entry name" value="GGDEF"/>
    <property type="match status" value="1"/>
</dbReference>
<dbReference type="PANTHER" id="PTHR44757">
    <property type="entry name" value="DIGUANYLATE CYCLASE DGCP"/>
    <property type="match status" value="1"/>
</dbReference>
<dbReference type="CDD" id="cd00130">
    <property type="entry name" value="PAS"/>
    <property type="match status" value="1"/>
</dbReference>
<dbReference type="PANTHER" id="PTHR44757:SF2">
    <property type="entry name" value="BIOFILM ARCHITECTURE MAINTENANCE PROTEIN MBAA"/>
    <property type="match status" value="1"/>
</dbReference>
<dbReference type="InterPro" id="IPR043128">
    <property type="entry name" value="Rev_trsase/Diguanyl_cyclase"/>
</dbReference>
<dbReference type="GO" id="GO:0003824">
    <property type="term" value="F:catalytic activity"/>
    <property type="evidence" value="ECO:0007669"/>
    <property type="project" value="UniProtKB-ARBA"/>
</dbReference>
<dbReference type="Gene3D" id="3.30.450.20">
    <property type="entry name" value="PAS domain"/>
    <property type="match status" value="1"/>
</dbReference>
<dbReference type="InterPro" id="IPR000700">
    <property type="entry name" value="PAS-assoc_C"/>
</dbReference>
<dbReference type="AlphaFoldDB" id="A0A9X1P5E2"/>
<accession>A0A9X1P5E2</accession>
<dbReference type="InterPro" id="IPR029787">
    <property type="entry name" value="Nucleotide_cyclase"/>
</dbReference>
<dbReference type="Pfam" id="PF00990">
    <property type="entry name" value="GGDEF"/>
    <property type="match status" value="1"/>
</dbReference>
<sequence length="359" mass="39905">MNEGHREFAPRTLERLFDAGIDDLLDPRDAAEVSLCIARAKAATARRRVMVAENHRLKLVRKTLLAALDVLPSPIFFKDRDGIYRAFNKAFATFFGKDHKDILGASAFDITTVSAAKTFLEADRQLLAEGGPQVYETAIVRADGAQRYVTFYKSVVRQEHGAIAGIIGAMIDVTDRKETEVRLREAADRDFLTGLPNRRHFLAHAEAQIAVNRSNGRLSYIAIGDLDRFKCVNDRHGHACGDAVLRHVSDILLRCLGRGNLVARAGGEEFFMMLDCPSFPEAMRSVEAVRDAIAKSPVDWDGERLWITASFGLTDIRADEQRLSSALARADEALYAAKRRGRNRVVDMETDFVADRGGI</sequence>
<dbReference type="RefSeq" id="WP_233721904.1">
    <property type="nucleotide sequence ID" value="NZ_JAJUWU010000030.1"/>
</dbReference>
<feature type="domain" description="GGDEF" evidence="3">
    <location>
        <begin position="217"/>
        <end position="350"/>
    </location>
</feature>
<dbReference type="EMBL" id="JAJUWU010000030">
    <property type="protein sequence ID" value="MCE7030833.1"/>
    <property type="molecule type" value="Genomic_DNA"/>
</dbReference>
<feature type="domain" description="PAS" evidence="1">
    <location>
        <begin position="60"/>
        <end position="130"/>
    </location>
</feature>
<dbReference type="PROSITE" id="PS50113">
    <property type="entry name" value="PAC"/>
    <property type="match status" value="1"/>
</dbReference>
<dbReference type="InterPro" id="IPR035965">
    <property type="entry name" value="PAS-like_dom_sf"/>
</dbReference>
<dbReference type="PROSITE" id="PS50887">
    <property type="entry name" value="GGDEF"/>
    <property type="match status" value="1"/>
</dbReference>
<evidence type="ECO:0000259" key="3">
    <source>
        <dbReference type="PROSITE" id="PS50887"/>
    </source>
</evidence>
<dbReference type="NCBIfam" id="TIGR00229">
    <property type="entry name" value="sensory_box"/>
    <property type="match status" value="1"/>
</dbReference>
<dbReference type="InterPro" id="IPR013656">
    <property type="entry name" value="PAS_4"/>
</dbReference>
<evidence type="ECO:0000259" key="2">
    <source>
        <dbReference type="PROSITE" id="PS50113"/>
    </source>
</evidence>
<dbReference type="InterPro" id="IPR000160">
    <property type="entry name" value="GGDEF_dom"/>
</dbReference>
<comment type="caution">
    <text evidence="4">The sequence shown here is derived from an EMBL/GenBank/DDBJ whole genome shotgun (WGS) entry which is preliminary data.</text>
</comment>
<evidence type="ECO:0000313" key="5">
    <source>
        <dbReference type="Proteomes" id="UP001139035"/>
    </source>
</evidence>
<dbReference type="FunFam" id="3.30.70.270:FF:000001">
    <property type="entry name" value="Diguanylate cyclase domain protein"/>
    <property type="match status" value="1"/>
</dbReference>
<dbReference type="SUPFAM" id="SSF55073">
    <property type="entry name" value="Nucleotide cyclase"/>
    <property type="match status" value="1"/>
</dbReference>
<evidence type="ECO:0000313" key="4">
    <source>
        <dbReference type="EMBL" id="MCE7030833.1"/>
    </source>
</evidence>
<dbReference type="SUPFAM" id="SSF55785">
    <property type="entry name" value="PYP-like sensor domain (PAS domain)"/>
    <property type="match status" value="1"/>
</dbReference>
<keyword evidence="5" id="KW-1185">Reference proteome</keyword>
<dbReference type="InterPro" id="IPR000014">
    <property type="entry name" value="PAS"/>
</dbReference>
<dbReference type="Proteomes" id="UP001139035">
    <property type="component" value="Unassembled WGS sequence"/>
</dbReference>
<organism evidence="4 5">
    <name type="scientific">Jiella avicenniae</name>
    <dbReference type="NCBI Taxonomy" id="2907202"/>
    <lineage>
        <taxon>Bacteria</taxon>
        <taxon>Pseudomonadati</taxon>
        <taxon>Pseudomonadota</taxon>
        <taxon>Alphaproteobacteria</taxon>
        <taxon>Hyphomicrobiales</taxon>
        <taxon>Aurantimonadaceae</taxon>
        <taxon>Jiella</taxon>
    </lineage>
</organism>
<dbReference type="SMART" id="SM00091">
    <property type="entry name" value="PAS"/>
    <property type="match status" value="1"/>
</dbReference>
<dbReference type="Gene3D" id="3.30.70.270">
    <property type="match status" value="1"/>
</dbReference>
<feature type="domain" description="PAC" evidence="2">
    <location>
        <begin position="133"/>
        <end position="185"/>
    </location>
</feature>
<dbReference type="Pfam" id="PF08448">
    <property type="entry name" value="PAS_4"/>
    <property type="match status" value="1"/>
</dbReference>
<dbReference type="CDD" id="cd01949">
    <property type="entry name" value="GGDEF"/>
    <property type="match status" value="1"/>
</dbReference>